<evidence type="ECO:0000313" key="8">
    <source>
        <dbReference type="EMBL" id="KAG8438830.1"/>
    </source>
</evidence>
<dbReference type="OrthoDB" id="438211at2759"/>
<dbReference type="PIRSF" id="PIRSF002419">
    <property type="entry name" value="Tetraspanin"/>
    <property type="match status" value="1"/>
</dbReference>
<proteinExistence type="inferred from homology"/>
<dbReference type="InterPro" id="IPR018499">
    <property type="entry name" value="Tetraspanin/Peripherin"/>
</dbReference>
<sequence>MVYLKYLFIQIGGAAVIAIGAWTLMEKSGYISFIATSTMSVSSYILLFAGIVVMLTGFLGCGAMIQEHKKCLSVISEELKQNLNKTIVETYAEPGKKHITSAIDHLQQDFKCCGSGGHDDWRHSGYINSAQSADRLVPDSCCKTMTMHCGRRDHPSNIYKVEGGCITKLEEFIQEHLLLIGGVSIGIACFQVRDCATLSFLRL</sequence>
<keyword evidence="3 7" id="KW-0812">Transmembrane</keyword>
<dbReference type="InterPro" id="IPR008952">
    <property type="entry name" value="Tetraspanin_EC2_sf"/>
</dbReference>
<dbReference type="InterPro" id="IPR000301">
    <property type="entry name" value="Tetraspanin_animals"/>
</dbReference>
<dbReference type="Pfam" id="PF00335">
    <property type="entry name" value="Tetraspanin"/>
    <property type="match status" value="1"/>
</dbReference>
<comment type="caution">
    <text evidence="8">The sequence shown here is derived from an EMBL/GenBank/DDBJ whole genome shotgun (WGS) entry which is preliminary data.</text>
</comment>
<feature type="transmembrane region" description="Helical" evidence="7">
    <location>
        <begin position="6"/>
        <end position="24"/>
    </location>
</feature>
<reference evidence="8" key="1">
    <citation type="thesis" date="2020" institute="ProQuest LLC" country="789 East Eisenhower Parkway, Ann Arbor, MI, USA">
        <title>Comparative Genomics and Chromosome Evolution.</title>
        <authorList>
            <person name="Mudd A.B."/>
        </authorList>
    </citation>
    <scope>NUCLEOTIDE SEQUENCE</scope>
    <source>
        <strain evidence="8">Female2</strain>
        <tissue evidence="8">Blood</tissue>
    </source>
</reference>
<comment type="subcellular location">
    <subcellularLocation>
        <location evidence="1 7">Membrane</location>
        <topology evidence="1 7">Multi-pass membrane protein</topology>
    </subcellularLocation>
</comment>
<dbReference type="PANTHER" id="PTHR19282">
    <property type="entry name" value="TETRASPANIN"/>
    <property type="match status" value="1"/>
</dbReference>
<evidence type="ECO:0000256" key="5">
    <source>
        <dbReference type="ARBA" id="ARBA00023136"/>
    </source>
</evidence>
<comment type="caution">
    <text evidence="7">Lacks conserved residue(s) required for the propagation of feature annotation.</text>
</comment>
<comment type="similarity">
    <text evidence="2 7">Belongs to the tetraspanin (TM4SF) family.</text>
</comment>
<organism evidence="8 9">
    <name type="scientific">Hymenochirus boettgeri</name>
    <name type="common">Congo dwarf clawed frog</name>
    <dbReference type="NCBI Taxonomy" id="247094"/>
    <lineage>
        <taxon>Eukaryota</taxon>
        <taxon>Metazoa</taxon>
        <taxon>Chordata</taxon>
        <taxon>Craniata</taxon>
        <taxon>Vertebrata</taxon>
        <taxon>Euteleostomi</taxon>
        <taxon>Amphibia</taxon>
        <taxon>Batrachia</taxon>
        <taxon>Anura</taxon>
        <taxon>Pipoidea</taxon>
        <taxon>Pipidae</taxon>
        <taxon>Pipinae</taxon>
        <taxon>Hymenochirus</taxon>
    </lineage>
</organism>
<evidence type="ECO:0000256" key="3">
    <source>
        <dbReference type="ARBA" id="ARBA00022692"/>
    </source>
</evidence>
<accession>A0A8T2J698</accession>
<protein>
    <recommendedName>
        <fullName evidence="7">Tetraspanin</fullName>
    </recommendedName>
</protein>
<dbReference type="GO" id="GO:0005886">
    <property type="term" value="C:plasma membrane"/>
    <property type="evidence" value="ECO:0007669"/>
    <property type="project" value="TreeGrafter"/>
</dbReference>
<dbReference type="PRINTS" id="PR00259">
    <property type="entry name" value="TMFOUR"/>
</dbReference>
<dbReference type="EMBL" id="JAACNH010000006">
    <property type="protein sequence ID" value="KAG8438830.1"/>
    <property type="molecule type" value="Genomic_DNA"/>
</dbReference>
<dbReference type="Proteomes" id="UP000812440">
    <property type="component" value="Chromosome 3"/>
</dbReference>
<dbReference type="FunFam" id="1.10.1450.10:FF:000005">
    <property type="entry name" value="Tetraspanin"/>
    <property type="match status" value="1"/>
</dbReference>
<dbReference type="Gene3D" id="1.10.1450.10">
    <property type="entry name" value="Tetraspanin"/>
    <property type="match status" value="1"/>
</dbReference>
<dbReference type="PANTHER" id="PTHR19282:SF198">
    <property type="entry name" value="TETRASPANIN-11"/>
    <property type="match status" value="1"/>
</dbReference>
<keyword evidence="9" id="KW-1185">Reference proteome</keyword>
<evidence type="ECO:0000256" key="4">
    <source>
        <dbReference type="ARBA" id="ARBA00022989"/>
    </source>
</evidence>
<keyword evidence="4 7" id="KW-1133">Transmembrane helix</keyword>
<evidence type="ECO:0000256" key="1">
    <source>
        <dbReference type="ARBA" id="ARBA00004141"/>
    </source>
</evidence>
<keyword evidence="6" id="KW-0325">Glycoprotein</keyword>
<keyword evidence="5 7" id="KW-0472">Membrane</keyword>
<feature type="transmembrane region" description="Helical" evidence="7">
    <location>
        <begin position="44"/>
        <end position="65"/>
    </location>
</feature>
<dbReference type="CDD" id="cd03155">
    <property type="entry name" value="CD151_like_LEL"/>
    <property type="match status" value="1"/>
</dbReference>
<evidence type="ECO:0000256" key="7">
    <source>
        <dbReference type="RuleBase" id="RU361218"/>
    </source>
</evidence>
<evidence type="ECO:0000313" key="9">
    <source>
        <dbReference type="Proteomes" id="UP000812440"/>
    </source>
</evidence>
<dbReference type="SUPFAM" id="SSF48652">
    <property type="entry name" value="Tetraspanin"/>
    <property type="match status" value="1"/>
</dbReference>
<name>A0A8T2J698_9PIPI</name>
<dbReference type="AlphaFoldDB" id="A0A8T2J698"/>
<evidence type="ECO:0000256" key="2">
    <source>
        <dbReference type="ARBA" id="ARBA00006840"/>
    </source>
</evidence>
<evidence type="ECO:0000256" key="6">
    <source>
        <dbReference type="ARBA" id="ARBA00023180"/>
    </source>
</evidence>
<gene>
    <name evidence="8" type="ORF">GDO86_005138</name>
</gene>